<reference evidence="5" key="1">
    <citation type="journal article" date="2008" name="Insect Biochem. Mol. Biol.">
        <title>The genome of a lepidopteran model insect, the silkworm Bombyx mori.</title>
        <authorList>
            <consortium name="International Silkworm Genome Consortium"/>
        </authorList>
    </citation>
    <scope>NUCLEOTIDE SEQUENCE [LARGE SCALE GENOMIC DNA]</scope>
    <source>
        <strain evidence="5">p50T</strain>
    </source>
</reference>
<organism evidence="4 5">
    <name type="scientific">Bombyx mori</name>
    <name type="common">Silk moth</name>
    <dbReference type="NCBI Taxonomy" id="7091"/>
    <lineage>
        <taxon>Eukaryota</taxon>
        <taxon>Metazoa</taxon>
        <taxon>Ecdysozoa</taxon>
        <taxon>Arthropoda</taxon>
        <taxon>Hexapoda</taxon>
        <taxon>Insecta</taxon>
        <taxon>Pterygota</taxon>
        <taxon>Neoptera</taxon>
        <taxon>Endopterygota</taxon>
        <taxon>Lepidoptera</taxon>
        <taxon>Glossata</taxon>
        <taxon>Ditrysia</taxon>
        <taxon>Bombycoidea</taxon>
        <taxon>Bombycidae</taxon>
        <taxon>Bombycinae</taxon>
        <taxon>Bombyx</taxon>
    </lineage>
</organism>
<evidence type="ECO:0000259" key="3">
    <source>
        <dbReference type="Pfam" id="PF12624"/>
    </source>
</evidence>
<feature type="region of interest" description="Disordered" evidence="2">
    <location>
        <begin position="882"/>
        <end position="934"/>
    </location>
</feature>
<feature type="region of interest" description="Disordered" evidence="2">
    <location>
        <begin position="1137"/>
        <end position="1165"/>
    </location>
</feature>
<evidence type="ECO:0000256" key="1">
    <source>
        <dbReference type="ARBA" id="ARBA00022448"/>
    </source>
</evidence>
<feature type="compositionally biased region" description="Low complexity" evidence="2">
    <location>
        <begin position="888"/>
        <end position="900"/>
    </location>
</feature>
<evidence type="ECO:0000313" key="4">
    <source>
        <dbReference type="EnsemblMetazoa" id="XP_037868639.1"/>
    </source>
</evidence>
<sequence length="3953" mass="438409">MFKIESYVTPILLSYVDKYVRDFKPADAQVSLWGGGVALHNLVLKADVLQQELALPFTLVSGRIHELLIQVPWTKIMSEPIIVTIDTIECVLSLNPPAPNEETVPPDSPSRRAQVVEAPPGYMQALVRRIVSNISLRIHHLIVKYVQDDIVMSLNVKHLAVDSADSDWEPSFADIDQNLPIIRRLVHLDDLTLCLDRADSDGKIRFYQEPLLYRCQLELRVLTRLVSANTRRASSLSVQLRSSKLAWGVTSDQLTLLLRLIRERSVVKVQPQTTKIININQPPAHLTSSSSSEPARTESWSEWAWSWFPMTSDAEGGIEEERMPPAPTPLHFNAYFDDISLVFKVMESESSTRKRSRGVLELCASHGAIKSYVCRPTSFRMQMATRTLTIKSSGRCVCGHLDYTMGKDEPTVYLCKSESERVDNWTWPANEFSGGHVETAEAAQETPKDENQNPEPIIDESDQSGHSTPEPKNNIDEDDKLWAQMSPLLYVNYTHERSPPDVYENPYEHPPEDFQYSDWAEESNLKIEIESLDIKLSTGLLHRLSALKNIYKELPPVPDVELPMRVLTVEECDALFDNLPLRRLSVEMKGLNVRVHPFDHSAQDRTPSHPVVLEVYMPRGILIVSGPLYPHRVCSAACQMPDDAGPLWQGARVHVSAILSGIEASICSVDGQTRPCARTDLRIVAHSLQYREFFTKRESVVFSYSIKMREVNICGSAARLQTAWLIPMSLINEKISLPLRHTTLPKDALNDEESVALDVTLEDLCVRGYITKHINTHILTLQCARATAMHEPKDINPVKQAWLFSGPDTPTTTPYLRVAVQWCSQPMPNSMDYIGVWMEQTAISVDPLFVAWLAYRPRPRLFDTPSHSNLSKSSSTQFYWKRRATPPSSSGRGVSRSGSGAELVHVRPRSIGSSSEPSEKKEKQPPSPTRPPVDWLNGERLLAIHDRLRGMLVNVEVGLMLIYVTTSTVSATDCFTVRDAMERHASMAQPVLAISAGRFLIYSSLNTKQLWHEIRHDGPTFVTPRTEQKDLNSFPWKLRLSDVSCYTLEVKASSSNKDKAHRSQLKSLVYATPRTVLEMVTTTITLSVVTKSLQQKAAASTSTKKDHKKHPEASAEEETVKYFMTGMDFKPSTLKEFVRGPTRRKKTNQEQAEQSPERTAPPNLTSGPVVSLGVHLHADTPPIIIRLDHDQVHTISATLHNFKHILNLMRRSSDAGPRQSFTPPDGSHKSLIRSMSEIEEGRSPSDETTSENRSDLISIFESHSAQDLTSKLKTFFWFQWVVSRATLVIAANHAKLAFDIDDIISTIDMQSHYNQLRIKLASASVRQYERVGSDEWTAGVLGGRVLEAREPSNAKEDNHFLSITVTQAQISNLPSSWREELHPKLLENKTSTDTMWELYATLAPLEVVLQPTVVDHIIALVHEMASRSFCPQQVQPEASAPTVWQWPFCYITAGGLRLLLTCDEEDTGLDDTFMFVIGKISVNPHPENPICRRAINSTSDSGWANNSEYEGRQYEVIIKNVAIRSAQFRQIVNQEVSEAEILKGTGGENPALKWSQPTVAPVVTPILHALDIGCVLAPALYNSGTLVCGPAVEVNLVSDCAIELSVDQLDLLRRVIEDIRDSIQESNELSLQLNEMKDHVCPYATVLESEPQDLNATSSDTSFNEDIMKYQEFAKAAAADSGVETTSHSTFKSGRLVEEPTVIPKKSISVGFAEQITDASDFLEVYVTMGIIELSLYTKDNSSPEVVALRPPVVERVVEPVPLLEVIIHNSQESSKRDEDESPVASKSNPESVPNIDVGTPKPEHNETLPLARKSEGNLPLIHLTLQQPNLYYWRKKTQRSLQVSLFDLWLGLGVGKNDSHWSLVLLSTAKGAVDPVTDIPPALATMKILVPSSGYVNSSSSSNAKGSIRIDVERPIRLDLCTDRFKRVKGIINLINKQVPYSPSRHNEITAETPHLYGLRRFFSIHGIESVTMLTSQLVACGSEGVVGCNASTVQIAIGSRPERLATRASVTGLVIAAGPPERRHPMLQPLMMGIELDAQWEAWRRAEGGMSARDPTVRVGIEVDCVTVDLKPEDLAALKRIKKTLLDMSRNEQVATTLESNANNDINNVDNTEGQPTPLNVERPPSLSSIDTTYSTETGDHYYKDDLRTGAFKIVSGGQLPMAYQVILHGSCVSWRYPHPRAITRLIVFPLPGLVNDIPCVLEFYIPMLGKWEAHTHFSLPVGEPNELRLQVTPPETVFAQIWRFRIYEETGKETPYEFKLSKFTPRNDPLQTDTFSEPPDPTGSASGVTAEQLSGVIRVDSYFAPRLLPNTRLFVRAANIEVHFHNSLPYLTSNATVLEGYYVSRPLMRSHRVLTLYARNLTAHAELDSPAGISVLIDTRLSFDILECDTGTMDGLVSEFPAQLALSVPMSTPQLAKVRARLDLLRVRLHVPRLRVIHALVKDWRVAIDQYLEKARLEPNVELETKNIRTKRDFADAMEEALEGRVSLWVHNSSSAALRMGQEGTDEVVPLGPGTRLAYRWRNPTAPKTLRFSLAGPTADWHWSNSIPFTLGSHRVRLEDAERLGGKGPGAGVFVHAAVEGKGARLCLHLSGRLVLANMLRFDLLYKVRARCSDSNQLCTICSGELMSEDVGTSVLCGDDSEMMLKIKFMSHDTGWSGDIPLKECPKENVPWLVKVPSQGNVPYMAVWCRVVKARSDGRILATVWPLYVLKSHLPLDTDVLIRTESGISVSEACPEPTSAPLVQSAPGRGTSVHLLAPGTTSARHNLLFQYRNIECPVTRDAVPLHYGVPDTSVFEKRGPVSNVDHVIDEIIKWLDDSGRKARSDWPYSIVSKQWCGLWQPALLQPRSDVTVRYQAVRAGGGCCLELQLSPVVLLCNAAPIALTLRAYDAAPLCKLEPGTVIAPPSTVVKKPFFMSVEMGRETFVSGQLQVSNEDPGRYGAPPPGQVALDHSLEFAIQCNQKVALMTMYYQLIKEINVLGVNSTYELLNRLDTKVMVSAIAVPKEVENDVALMPKTFKLADPTKSVHGLQLCRFWLQGRWRGGDPSELRLYLCLALPSGHYPAHTPVPVRLGAAPLRRSVALIDANRESVPIVITQIKHEDRWMISVARDRCPQFVVHNRTRHTLAVAQPMMSPEEPSTSAVPVMSECSGAGWWCIAHPQAVTHYTTPSHNNRYPPPANTFDSKPEIPFLTFTIVHDDGNKEWCQPAAMTDGEQLVQLPDNVTIKLRVHAHPHSTHIELQNVDQDDISASDIRRRLFGAFATHISHESLIDTGELSVPQSLDRLGGHVKLLHQNVAHEESGESSPIPWANEHAICGPQGRNPIAVAAVTVEHCQESPDAAELSSAVENPSHLEEKIHFEISSSEVSIKITPEKNDAEWDENGRMWPQNEQLRCVIAGVIVELASAMDTLPLIALHADRVAVLIVADAKRTKTAISISNVQIDNQQYETGQYDFAVVACTRADPSPSPDERPPPLWTMFSADDAFATKHENARVLIKIQHDNWTVLTHTFKELTELDFHVGPLALYIEDAYVTALVELSRLAQSSPDAVTEAASLLAEERSLQVPLRLRLLHIRPLDLTLTLHTAVRMYIALDQSPLRLSAFELRDMMTSTERLTHALTVHYLSAAILGAGWVVGGLELLGAPGALAARVGSATGGVRGVASAAVAALLKSLSAWAGSLARNLDLLAGDEEHARRAAAARRRPPPSFVAGLVAGITNFAINILGAVGGLAHHPLVGVAVGETESGATALRRGLLGALTKPLSATADLVAYAGHGLLRQTGWDPVPQPRPTLRSNETVSRNGWRRDCVRWSFRLAELTALSGFEALLDNAPLQLLLTHKFLVVADPQTERIVEMIDFRFCTLEPYQGPVIRLIVTQRRQSKLLESRAVDEDDEFQISAAAMARVARYTGTEGAPTSESRVLSLVPTAGRAYALHVTLATLLHHNVDSHFQLL</sequence>
<dbReference type="PANTHER" id="PTHR12517:SF0">
    <property type="entry name" value="INTERMEMBRANE LIPID TRANSFER PROTEIN VPS13B"/>
    <property type="match status" value="1"/>
</dbReference>
<feature type="region of interest" description="Disordered" evidence="2">
    <location>
        <begin position="1097"/>
        <end position="1119"/>
    </location>
</feature>
<dbReference type="RefSeq" id="XP_037868633.1">
    <property type="nucleotide sequence ID" value="XM_038012705.2"/>
</dbReference>
<dbReference type="InterPro" id="IPR039782">
    <property type="entry name" value="VPS13B"/>
</dbReference>
<feature type="domain" description="Chorein N-terminal" evidence="3">
    <location>
        <begin position="5"/>
        <end position="94"/>
    </location>
</feature>
<dbReference type="Pfam" id="PF12624">
    <property type="entry name" value="VPS13_N"/>
    <property type="match status" value="1"/>
</dbReference>
<accession>A0A8R2LXS8</accession>
<dbReference type="EnsemblMetazoa" id="XM_038012711.1">
    <property type="protein sequence ID" value="XP_037868639.1"/>
    <property type="gene ID" value="LOC101746464"/>
</dbReference>
<feature type="region of interest" description="Disordered" evidence="2">
    <location>
        <begin position="2105"/>
        <end position="2131"/>
    </location>
</feature>
<dbReference type="RefSeq" id="XP_037868634.1">
    <property type="nucleotide sequence ID" value="XM_038012706.2"/>
</dbReference>
<evidence type="ECO:0000313" key="5">
    <source>
        <dbReference type="Proteomes" id="UP000005204"/>
    </source>
</evidence>
<dbReference type="InterPro" id="IPR026854">
    <property type="entry name" value="VPS13_N"/>
</dbReference>
<dbReference type="KEGG" id="bmor:101746464"/>
<name>A0A8R2LXS8_BOMMO</name>
<feature type="region of interest" description="Disordered" evidence="2">
    <location>
        <begin position="439"/>
        <end position="476"/>
    </location>
</feature>
<dbReference type="CTD" id="157680"/>
<dbReference type="EnsemblMetazoa" id="XM_038012706.1">
    <property type="protein sequence ID" value="XP_037868634.1"/>
    <property type="gene ID" value="LOC101746464"/>
</dbReference>
<keyword evidence="1" id="KW-0813">Transport</keyword>
<dbReference type="EnsemblMetazoa" id="XM_038012705.1">
    <property type="protein sequence ID" value="XP_037868633.1"/>
    <property type="gene ID" value="LOC101746464"/>
</dbReference>
<feature type="region of interest" description="Disordered" evidence="2">
    <location>
        <begin position="1769"/>
        <end position="1808"/>
    </location>
</feature>
<proteinExistence type="predicted"/>
<dbReference type="PANTHER" id="PTHR12517">
    <property type="entry name" value="VACUOLAR PROTEIN SORTING-ASSOCIATED PROTEIN 13B"/>
    <property type="match status" value="1"/>
</dbReference>
<protein>
    <recommendedName>
        <fullName evidence="3">Chorein N-terminal domain-containing protein</fullName>
    </recommendedName>
</protein>
<reference evidence="4" key="2">
    <citation type="submission" date="2022-06" db="UniProtKB">
        <authorList>
            <consortium name="EnsemblMetazoa"/>
        </authorList>
    </citation>
    <scope>IDENTIFICATION</scope>
    <source>
        <strain evidence="4">p50T (Dazao)</strain>
    </source>
</reference>
<evidence type="ECO:0000256" key="2">
    <source>
        <dbReference type="SAM" id="MobiDB-lite"/>
    </source>
</evidence>
<dbReference type="Proteomes" id="UP000005204">
    <property type="component" value="Unassembled WGS sequence"/>
</dbReference>
<keyword evidence="5" id="KW-1185">Reference proteome</keyword>
<dbReference type="GeneID" id="101746464"/>
<feature type="region of interest" description="Disordered" evidence="2">
    <location>
        <begin position="2270"/>
        <end position="2290"/>
    </location>
</feature>